<evidence type="ECO:0000256" key="6">
    <source>
        <dbReference type="ARBA" id="ARBA00022643"/>
    </source>
</evidence>
<dbReference type="Gene3D" id="3.50.50.60">
    <property type="entry name" value="FAD/NAD(P)-binding domain"/>
    <property type="match status" value="1"/>
</dbReference>
<comment type="cofactor">
    <cofactor evidence="2">
        <name>FAD</name>
        <dbReference type="ChEBI" id="CHEBI:57692"/>
    </cofactor>
</comment>
<evidence type="ECO:0000256" key="4">
    <source>
        <dbReference type="ARBA" id="ARBA00022490"/>
    </source>
</evidence>
<dbReference type="Gene3D" id="3.30.9.10">
    <property type="entry name" value="D-Amino Acid Oxidase, subunit A, domain 2"/>
    <property type="match status" value="1"/>
</dbReference>
<dbReference type="PANTHER" id="PTHR13847">
    <property type="entry name" value="SARCOSINE DEHYDROGENASE-RELATED"/>
    <property type="match status" value="1"/>
</dbReference>
<proteinExistence type="inferred from homology"/>
<name>A0A7X4LM03_9VIBR</name>
<keyword evidence="9" id="KW-0560">Oxidoreductase</keyword>
<dbReference type="GO" id="GO:0046653">
    <property type="term" value="P:tetrahydrofolate metabolic process"/>
    <property type="evidence" value="ECO:0007669"/>
    <property type="project" value="InterPro"/>
</dbReference>
<keyword evidence="5" id="KW-0285">Flavoprotein</keyword>
<dbReference type="PANTHER" id="PTHR13847:SF287">
    <property type="entry name" value="FAD-DEPENDENT OXIDOREDUCTASE DOMAIN-CONTAINING PROTEIN 1"/>
    <property type="match status" value="1"/>
</dbReference>
<evidence type="ECO:0000256" key="7">
    <source>
        <dbReference type="ARBA" id="ARBA00022741"/>
    </source>
</evidence>
<evidence type="ECO:0000256" key="13">
    <source>
        <dbReference type="ARBA" id="ARBA00044216"/>
    </source>
</evidence>
<keyword evidence="19" id="KW-1185">Reference proteome</keyword>
<dbReference type="InterPro" id="IPR006076">
    <property type="entry name" value="FAD-dep_OxRdtase"/>
</dbReference>
<keyword evidence="7" id="KW-0547">Nucleotide-binding</keyword>
<evidence type="ECO:0000259" key="17">
    <source>
        <dbReference type="PROSITE" id="PS50206"/>
    </source>
</evidence>
<evidence type="ECO:0000313" key="19">
    <source>
        <dbReference type="Proteomes" id="UP000462621"/>
    </source>
</evidence>
<dbReference type="EC" id="1.5.3.24" evidence="11"/>
<dbReference type="GO" id="GO:0008115">
    <property type="term" value="F:sarcosine oxidase activity"/>
    <property type="evidence" value="ECO:0007669"/>
    <property type="project" value="InterPro"/>
</dbReference>
<dbReference type="GO" id="GO:0000166">
    <property type="term" value="F:nucleotide binding"/>
    <property type="evidence" value="ECO:0007669"/>
    <property type="project" value="UniProtKB-KW"/>
</dbReference>
<comment type="subcellular location">
    <subcellularLocation>
        <location evidence="3">Cytoplasm</location>
    </subcellularLocation>
</comment>
<dbReference type="GO" id="GO:0005737">
    <property type="term" value="C:cytoplasm"/>
    <property type="evidence" value="ECO:0007669"/>
    <property type="project" value="UniProtKB-SubCell"/>
</dbReference>
<evidence type="ECO:0000256" key="15">
    <source>
        <dbReference type="ARBA" id="ARBA00047316"/>
    </source>
</evidence>
<dbReference type="RefSeq" id="WP_161156865.1">
    <property type="nucleotide sequence ID" value="NZ_WEKT01000029.1"/>
</dbReference>
<dbReference type="Proteomes" id="UP000462621">
    <property type="component" value="Unassembled WGS sequence"/>
</dbReference>
<organism evidence="18 19">
    <name type="scientific">Vibrio eleionomae</name>
    <dbReference type="NCBI Taxonomy" id="2653505"/>
    <lineage>
        <taxon>Bacteria</taxon>
        <taxon>Pseudomonadati</taxon>
        <taxon>Pseudomonadota</taxon>
        <taxon>Gammaproteobacteria</taxon>
        <taxon>Vibrionales</taxon>
        <taxon>Vibrionaceae</taxon>
        <taxon>Vibrio</taxon>
    </lineage>
</organism>
<dbReference type="InterPro" id="IPR001763">
    <property type="entry name" value="Rhodanese-like_dom"/>
</dbReference>
<reference evidence="18 19" key="1">
    <citation type="submission" date="2019-10" db="EMBL/GenBank/DDBJ databases">
        <title>Vibrio sp. nov. isolated from a shrimp pond.</title>
        <authorList>
            <person name="Gomez-Gil B."/>
            <person name="Enciso-Ibarra J."/>
            <person name="Enciso-Ibarra K."/>
            <person name="Bolan-Mejia C."/>
        </authorList>
    </citation>
    <scope>NUCLEOTIDE SEQUENCE [LARGE SCALE GENOMIC DNA]</scope>
    <source>
        <strain evidence="18 19">CAIM 722</strain>
    </source>
</reference>
<keyword evidence="8" id="KW-0274">FAD</keyword>
<evidence type="ECO:0000256" key="3">
    <source>
        <dbReference type="ARBA" id="ARBA00004496"/>
    </source>
</evidence>
<keyword evidence="6" id="KW-0288">FMN</keyword>
<comment type="similarity">
    <text evidence="10">Belongs to the SoxB family.</text>
</comment>
<dbReference type="PROSITE" id="PS50206">
    <property type="entry name" value="RHODANESE_3"/>
    <property type="match status" value="1"/>
</dbReference>
<evidence type="ECO:0000256" key="14">
    <source>
        <dbReference type="ARBA" id="ARBA00044295"/>
    </source>
</evidence>
<evidence type="ECO:0000256" key="10">
    <source>
        <dbReference type="ARBA" id="ARBA00043973"/>
    </source>
</evidence>
<comment type="caution">
    <text evidence="18">The sequence shown here is derived from an EMBL/GenBank/DDBJ whole genome shotgun (WGS) entry which is preliminary data.</text>
</comment>
<accession>A0A7X4LM03</accession>
<dbReference type="EMBL" id="WEKT01000029">
    <property type="protein sequence ID" value="MZI94440.1"/>
    <property type="molecule type" value="Genomic_DNA"/>
</dbReference>
<dbReference type="AlphaFoldDB" id="A0A7X4LM03"/>
<dbReference type="InterPro" id="IPR006278">
    <property type="entry name" value="SoxB"/>
</dbReference>
<evidence type="ECO:0000256" key="12">
    <source>
        <dbReference type="ARBA" id="ARBA00044150"/>
    </source>
</evidence>
<dbReference type="NCBIfam" id="TIGR01373">
    <property type="entry name" value="soxB"/>
    <property type="match status" value="1"/>
</dbReference>
<evidence type="ECO:0000256" key="1">
    <source>
        <dbReference type="ARBA" id="ARBA00001917"/>
    </source>
</evidence>
<feature type="domain" description="Rhodanese" evidence="17">
    <location>
        <begin position="35"/>
        <end position="79"/>
    </location>
</feature>
<sequence length="417" mass="45777">MERYSGFGLLKHSFGYHENWQRLWRNPQPKKKYDVIIVGGGGHGLATAYYLAKEHGITNVAVIEKGYLGGGNTARNTTIVRSNYLWDEAANLFEHSLKLWEGLSQDLNYNVMFSQRGCLNVGHTLQDMRDIERRVNANRMQGIDGEVLDAKQVKEIVPAMDISQNRRYPVMGASWQPRAGIARHDAVAWGFARGADSMGVDLIQQTEVLGFEIEDGTVVGVKTDRHGVIKADRVGCVTAGHSGVMAKRAGFEMPLESHPLQALVSEPIKPVFDTVVMSNHVHGYVSQSDKGDLVIGAGIDGYNGYGQRGSYPTIEHTIQAIVEMFPIFSRVRMNRQWGGIVDTTNDACPIITDTPVDNLFFNCGWGTGGFKATPGSGNVFAATLAKGELHELAKPFSMFRFHDGSLVDEHGASAVAH</sequence>
<dbReference type="SUPFAM" id="SSF51905">
    <property type="entry name" value="FAD/NAD(P)-binding domain"/>
    <property type="match status" value="1"/>
</dbReference>
<comment type="catalytic activity">
    <reaction evidence="16">
        <text>sarcosine + (6S)-5,6,7,8-tetrahydrofolate + O2 = (6R)-5,10-methylene-5,6,7,8-tetrahydrofolate + glycine + H2O2</text>
        <dbReference type="Rhea" id="RHEA:70455"/>
        <dbReference type="ChEBI" id="CHEBI:15379"/>
        <dbReference type="ChEBI" id="CHEBI:15636"/>
        <dbReference type="ChEBI" id="CHEBI:16240"/>
        <dbReference type="ChEBI" id="CHEBI:57305"/>
        <dbReference type="ChEBI" id="CHEBI:57433"/>
        <dbReference type="ChEBI" id="CHEBI:57453"/>
        <dbReference type="EC" id="1.5.3.24"/>
    </reaction>
</comment>
<evidence type="ECO:0000256" key="2">
    <source>
        <dbReference type="ARBA" id="ARBA00001974"/>
    </source>
</evidence>
<evidence type="ECO:0000256" key="11">
    <source>
        <dbReference type="ARBA" id="ARBA00044044"/>
    </source>
</evidence>
<evidence type="ECO:0000256" key="8">
    <source>
        <dbReference type="ARBA" id="ARBA00022827"/>
    </source>
</evidence>
<evidence type="ECO:0000256" key="5">
    <source>
        <dbReference type="ARBA" id="ARBA00022630"/>
    </source>
</evidence>
<keyword evidence="4" id="KW-0963">Cytoplasm</keyword>
<dbReference type="Pfam" id="PF01266">
    <property type="entry name" value="DAO"/>
    <property type="match status" value="1"/>
</dbReference>
<evidence type="ECO:0000256" key="9">
    <source>
        <dbReference type="ARBA" id="ARBA00023002"/>
    </source>
</evidence>
<gene>
    <name evidence="18" type="ORF">F9817_14675</name>
</gene>
<protein>
    <recommendedName>
        <fullName evidence="12">Sarcosine oxidase subunit beta</fullName>
        <ecNumber evidence="11">1.5.3.24</ecNumber>
    </recommendedName>
    <alternativeName>
        <fullName evidence="13">Sarcosine oxidase (5,10-methylenetetrahydrofolate-forming) subunit beta</fullName>
    </alternativeName>
    <alternativeName>
        <fullName evidence="14">Tetrameric sarcosine oxidase subunit beta</fullName>
    </alternativeName>
</protein>
<dbReference type="InterPro" id="IPR036188">
    <property type="entry name" value="FAD/NAD-bd_sf"/>
</dbReference>
<evidence type="ECO:0000313" key="18">
    <source>
        <dbReference type="EMBL" id="MZI94440.1"/>
    </source>
</evidence>
<comment type="catalytic activity">
    <reaction evidence="15">
        <text>sarcosine + O2 + H2O = formaldehyde + glycine + H2O2</text>
        <dbReference type="Rhea" id="RHEA:13313"/>
        <dbReference type="ChEBI" id="CHEBI:15377"/>
        <dbReference type="ChEBI" id="CHEBI:15379"/>
        <dbReference type="ChEBI" id="CHEBI:16240"/>
        <dbReference type="ChEBI" id="CHEBI:16842"/>
        <dbReference type="ChEBI" id="CHEBI:57305"/>
        <dbReference type="ChEBI" id="CHEBI:57433"/>
    </reaction>
</comment>
<comment type="cofactor">
    <cofactor evidence="1">
        <name>FMN</name>
        <dbReference type="ChEBI" id="CHEBI:58210"/>
    </cofactor>
</comment>
<evidence type="ECO:0000256" key="16">
    <source>
        <dbReference type="ARBA" id="ARBA00048917"/>
    </source>
</evidence>